<sequence>MAAIGNRLAANGQYEMAIKCFTEAIKFTPKEYKIFGNRSFCFERMQQFEAALSDAEVSLALQPNWTKGLFRKGKALCGLKKYYEASLTFAEVLKVESTSQEAIKELKRAQTLHLMEMGFTWAQCTNALKTHSTLEEAADALFTEELDSSLQENGACKSDQATADYSSVDEEWEQARLSTKPKQQSKDKEELLFLSSKKQTKPGQLFPVWVGSLSSTINYATLHEVFNRVGKVFSIKMVLEHQCAFVNYSTKMDCERAIQHIDGMVLEGRPLSVRYPSRLPPGLGASKYALVDPRTPSCIQKECFFWRTVGCKKDDCTYRHVPKNKGIDQEKFTLRGTSTKSILLYGSTKPCSCFCFLAQNSFKFYLKDF</sequence>
<feature type="domain" description="C3H1-type" evidence="4">
    <location>
        <begin position="297"/>
        <end position="323"/>
    </location>
</feature>
<dbReference type="Gene3D" id="3.30.70.330">
    <property type="match status" value="1"/>
</dbReference>
<dbReference type="Pfam" id="PF00076">
    <property type="entry name" value="RRM_1"/>
    <property type="match status" value="1"/>
</dbReference>
<dbReference type="Ensembl" id="ENSNMLT00000009975.1">
    <property type="protein sequence ID" value="ENSNMLP00000008794.1"/>
    <property type="gene ID" value="ENSNMLG00000006186.1"/>
</dbReference>
<protein>
    <submittedName>
        <fullName evidence="5">Uncharacterized protein</fullName>
    </submittedName>
</protein>
<dbReference type="GO" id="GO:0003723">
    <property type="term" value="F:RNA binding"/>
    <property type="evidence" value="ECO:0007669"/>
    <property type="project" value="UniProtKB-UniRule"/>
</dbReference>
<dbReference type="PANTHER" id="PTHR47678">
    <property type="entry name" value="TETRATRICOPEPTIDE REPEAT PROTEIN 31"/>
    <property type="match status" value="1"/>
</dbReference>
<dbReference type="PANTHER" id="PTHR47678:SF1">
    <property type="entry name" value="TETRATRICOPEPTIDE REPEAT PROTEIN 31"/>
    <property type="match status" value="1"/>
</dbReference>
<keyword evidence="2" id="KW-0479">Metal-binding</keyword>
<feature type="zinc finger region" description="C3H1-type" evidence="2">
    <location>
        <begin position="297"/>
        <end position="323"/>
    </location>
</feature>
<dbReference type="PROSITE" id="PS50102">
    <property type="entry name" value="RRM"/>
    <property type="match status" value="1"/>
</dbReference>
<dbReference type="SUPFAM" id="SSF46934">
    <property type="entry name" value="UBA-like"/>
    <property type="match status" value="1"/>
</dbReference>
<dbReference type="PROSITE" id="PS50103">
    <property type="entry name" value="ZF_C3H1"/>
    <property type="match status" value="1"/>
</dbReference>
<dbReference type="Gene3D" id="1.10.8.10">
    <property type="entry name" value="DNA helicase RuvA subunit, C-terminal domain"/>
    <property type="match status" value="1"/>
</dbReference>
<dbReference type="InterPro" id="IPR011990">
    <property type="entry name" value="TPR-like_helical_dom_sf"/>
</dbReference>
<dbReference type="SUPFAM" id="SSF54928">
    <property type="entry name" value="RNA-binding domain, RBD"/>
    <property type="match status" value="1"/>
</dbReference>
<evidence type="ECO:0000256" key="2">
    <source>
        <dbReference type="PROSITE-ProRule" id="PRU00723"/>
    </source>
</evidence>
<dbReference type="Proteomes" id="UP000694523">
    <property type="component" value="Unplaced"/>
</dbReference>
<dbReference type="Gene3D" id="1.25.40.10">
    <property type="entry name" value="Tetratricopeptide repeat domain"/>
    <property type="match status" value="1"/>
</dbReference>
<evidence type="ECO:0000259" key="4">
    <source>
        <dbReference type="PROSITE" id="PS50103"/>
    </source>
</evidence>
<dbReference type="SMART" id="SM00360">
    <property type="entry name" value="RRM"/>
    <property type="match status" value="1"/>
</dbReference>
<keyword evidence="6" id="KW-1185">Reference proteome</keyword>
<keyword evidence="1" id="KW-0694">RNA-binding</keyword>
<dbReference type="InterPro" id="IPR000504">
    <property type="entry name" value="RRM_dom"/>
</dbReference>
<evidence type="ECO:0000313" key="6">
    <source>
        <dbReference type="Proteomes" id="UP000694523"/>
    </source>
</evidence>
<keyword evidence="2" id="KW-0862">Zinc</keyword>
<dbReference type="InterPro" id="IPR000571">
    <property type="entry name" value="Znf_CCCH"/>
</dbReference>
<evidence type="ECO:0000256" key="1">
    <source>
        <dbReference type="PROSITE-ProRule" id="PRU00176"/>
    </source>
</evidence>
<keyword evidence="2" id="KW-0863">Zinc-finger</keyword>
<dbReference type="SMART" id="SM00028">
    <property type="entry name" value="TPR"/>
    <property type="match status" value="3"/>
</dbReference>
<reference evidence="5" key="2">
    <citation type="submission" date="2025-09" db="UniProtKB">
        <authorList>
            <consortium name="Ensembl"/>
        </authorList>
    </citation>
    <scope>IDENTIFICATION</scope>
</reference>
<dbReference type="InterPro" id="IPR035979">
    <property type="entry name" value="RBD_domain_sf"/>
</dbReference>
<dbReference type="GO" id="GO:0008270">
    <property type="term" value="F:zinc ion binding"/>
    <property type="evidence" value="ECO:0007669"/>
    <property type="project" value="UniProtKB-KW"/>
</dbReference>
<dbReference type="InterPro" id="IPR009060">
    <property type="entry name" value="UBA-like_sf"/>
</dbReference>
<dbReference type="SUPFAM" id="SSF48452">
    <property type="entry name" value="TPR-like"/>
    <property type="match status" value="1"/>
</dbReference>
<reference evidence="5" key="1">
    <citation type="submission" date="2025-08" db="UniProtKB">
        <authorList>
            <consortium name="Ensembl"/>
        </authorList>
    </citation>
    <scope>IDENTIFICATION</scope>
</reference>
<name>A0A8C6SQU3_9GOBI</name>
<dbReference type="InterPro" id="IPR012677">
    <property type="entry name" value="Nucleotide-bd_a/b_plait_sf"/>
</dbReference>
<feature type="domain" description="RRM" evidence="3">
    <location>
        <begin position="206"/>
        <end position="278"/>
    </location>
</feature>
<evidence type="ECO:0000259" key="3">
    <source>
        <dbReference type="PROSITE" id="PS50102"/>
    </source>
</evidence>
<dbReference type="InterPro" id="IPR019734">
    <property type="entry name" value="TPR_rpt"/>
</dbReference>
<accession>A0A8C6SQU3</accession>
<proteinExistence type="predicted"/>
<evidence type="ECO:0000313" key="5">
    <source>
        <dbReference type="Ensembl" id="ENSNMLP00000008794.1"/>
    </source>
</evidence>
<dbReference type="CDD" id="cd00590">
    <property type="entry name" value="RRM_SF"/>
    <property type="match status" value="1"/>
</dbReference>
<organism evidence="5 6">
    <name type="scientific">Neogobius melanostomus</name>
    <name type="common">round goby</name>
    <dbReference type="NCBI Taxonomy" id="47308"/>
    <lineage>
        <taxon>Eukaryota</taxon>
        <taxon>Metazoa</taxon>
        <taxon>Chordata</taxon>
        <taxon>Craniata</taxon>
        <taxon>Vertebrata</taxon>
        <taxon>Euteleostomi</taxon>
        <taxon>Actinopterygii</taxon>
        <taxon>Neopterygii</taxon>
        <taxon>Teleostei</taxon>
        <taxon>Neoteleostei</taxon>
        <taxon>Acanthomorphata</taxon>
        <taxon>Gobiaria</taxon>
        <taxon>Gobiiformes</taxon>
        <taxon>Gobioidei</taxon>
        <taxon>Gobiidae</taxon>
        <taxon>Benthophilinae</taxon>
        <taxon>Neogobiini</taxon>
        <taxon>Neogobius</taxon>
    </lineage>
</organism>
<dbReference type="AlphaFoldDB" id="A0A8C6SQU3"/>